<sequence>MILIENKLEMFENVVYKNRVTEFQKKIAQWENERDRIRKEKEDSLEREAADMISRREKLAKELGNEKIAKAKEEKRVLELRIMNELEDDLIQTIRQRAWAWTDSDEYKKHLIDGIIVTFNHLKEGTYRLGLTKKDMEKYFDEIEKIAGERGIKLIPVIKKDWMIGGHILSNEAKTYNLNNDIYTIIEEKRYEIGMLLHDLFKKEAANV</sequence>
<evidence type="ECO:0000313" key="2">
    <source>
        <dbReference type="EMBL" id="SUB74770.1"/>
    </source>
</evidence>
<dbReference type="EMBL" id="UGTH01000001">
    <property type="protein sequence ID" value="SUB74770.1"/>
    <property type="molecule type" value="Genomic_DNA"/>
</dbReference>
<gene>
    <name evidence="2" type="ORF">NCTC11088_00527</name>
</gene>
<reference evidence="2 3" key="1">
    <citation type="submission" date="2018-06" db="EMBL/GenBank/DDBJ databases">
        <authorList>
            <consortium name="Pathogen Informatics"/>
            <person name="Doyle S."/>
        </authorList>
    </citation>
    <scope>NUCLEOTIDE SEQUENCE [LARGE SCALE GENOMIC DNA]</scope>
    <source>
        <strain evidence="2 3">NCTC11088</strain>
    </source>
</reference>
<proteinExistence type="predicted"/>
<evidence type="ECO:0000256" key="1">
    <source>
        <dbReference type="SAM" id="Coils"/>
    </source>
</evidence>
<dbReference type="Gene3D" id="3.30.2320.30">
    <property type="entry name" value="ATP synthase, E subunit, C-terminal"/>
    <property type="match status" value="1"/>
</dbReference>
<evidence type="ECO:0000313" key="3">
    <source>
        <dbReference type="Proteomes" id="UP000254777"/>
    </source>
</evidence>
<dbReference type="AlphaFoldDB" id="A0A379DAE3"/>
<dbReference type="InterPro" id="IPR038495">
    <property type="entry name" value="ATPase_E_C"/>
</dbReference>
<feature type="coiled-coil region" evidence="1">
    <location>
        <begin position="13"/>
        <end position="88"/>
    </location>
</feature>
<keyword evidence="1" id="KW-0175">Coiled coil</keyword>
<evidence type="ECO:0008006" key="4">
    <source>
        <dbReference type="Google" id="ProtNLM"/>
    </source>
</evidence>
<dbReference type="SUPFAM" id="SSF160527">
    <property type="entry name" value="V-type ATPase subunit E-like"/>
    <property type="match status" value="1"/>
</dbReference>
<organism evidence="2 3">
    <name type="scientific">Peptoniphilus indolicus</name>
    <dbReference type="NCBI Taxonomy" id="33030"/>
    <lineage>
        <taxon>Bacteria</taxon>
        <taxon>Bacillati</taxon>
        <taxon>Bacillota</taxon>
        <taxon>Tissierellia</taxon>
        <taxon>Tissierellales</taxon>
        <taxon>Peptoniphilaceae</taxon>
        <taxon>Peptoniphilus</taxon>
    </lineage>
</organism>
<dbReference type="RefSeq" id="WP_004819134.1">
    <property type="nucleotide sequence ID" value="NZ_UGTH01000001.1"/>
</dbReference>
<name>A0A379DAE3_9FIRM</name>
<protein>
    <recommendedName>
        <fullName evidence="4">V-type ATP synthase subunit E</fullName>
    </recommendedName>
</protein>
<accession>A0A379DAE3</accession>
<dbReference type="Proteomes" id="UP000254777">
    <property type="component" value="Unassembled WGS sequence"/>
</dbReference>